<keyword evidence="7" id="KW-0625">Polysaccharide transport</keyword>
<dbReference type="InterPro" id="IPR013525">
    <property type="entry name" value="ABC2_TM"/>
</dbReference>
<dbReference type="PROSITE" id="PS51012">
    <property type="entry name" value="ABC_TM2"/>
    <property type="match status" value="1"/>
</dbReference>
<comment type="similarity">
    <text evidence="2 9">Belongs to the ABC-2 integral membrane protein family.</text>
</comment>
<evidence type="ECO:0000256" key="3">
    <source>
        <dbReference type="ARBA" id="ARBA00022448"/>
    </source>
</evidence>
<feature type="transmembrane region" description="Helical" evidence="9">
    <location>
        <begin position="145"/>
        <end position="169"/>
    </location>
</feature>
<dbReference type="PANTHER" id="PTHR30413:SF10">
    <property type="entry name" value="CAPSULE POLYSACCHARIDE EXPORT INNER-MEMBRANE PROTEIN CTRC"/>
    <property type="match status" value="1"/>
</dbReference>
<evidence type="ECO:0000256" key="5">
    <source>
        <dbReference type="ARBA" id="ARBA00022692"/>
    </source>
</evidence>
<feature type="domain" description="ABC transmembrane type-2" evidence="10">
    <location>
        <begin position="33"/>
        <end position="258"/>
    </location>
</feature>
<organism evidence="11 12">
    <name type="scientific">Bosea thiooxidans</name>
    <dbReference type="NCBI Taxonomy" id="53254"/>
    <lineage>
        <taxon>Bacteria</taxon>
        <taxon>Pseudomonadati</taxon>
        <taxon>Pseudomonadota</taxon>
        <taxon>Alphaproteobacteria</taxon>
        <taxon>Hyphomicrobiales</taxon>
        <taxon>Boseaceae</taxon>
        <taxon>Bosea</taxon>
    </lineage>
</organism>
<reference evidence="11 12" key="1">
    <citation type="submission" date="2015-10" db="EMBL/GenBank/DDBJ databases">
        <title>Draft genome of Bosea thiooxidans.</title>
        <authorList>
            <person name="Wang X."/>
        </authorList>
    </citation>
    <scope>NUCLEOTIDE SEQUENCE [LARGE SCALE GENOMIC DNA]</scope>
    <source>
        <strain evidence="11 12">CGMCC 9174</strain>
    </source>
</reference>
<feature type="transmembrane region" description="Helical" evidence="9">
    <location>
        <begin position="181"/>
        <end position="198"/>
    </location>
</feature>
<evidence type="ECO:0000256" key="2">
    <source>
        <dbReference type="ARBA" id="ARBA00007783"/>
    </source>
</evidence>
<evidence type="ECO:0000313" key="11">
    <source>
        <dbReference type="EMBL" id="KQK29384.1"/>
    </source>
</evidence>
<keyword evidence="3 9" id="KW-0813">Transport</keyword>
<evidence type="ECO:0000256" key="4">
    <source>
        <dbReference type="ARBA" id="ARBA00022475"/>
    </source>
</evidence>
<evidence type="ECO:0000256" key="8">
    <source>
        <dbReference type="ARBA" id="ARBA00023136"/>
    </source>
</evidence>
<feature type="transmembrane region" description="Helical" evidence="9">
    <location>
        <begin position="234"/>
        <end position="255"/>
    </location>
</feature>
<dbReference type="GO" id="GO:0015920">
    <property type="term" value="P:lipopolysaccharide transport"/>
    <property type="evidence" value="ECO:0007669"/>
    <property type="project" value="TreeGrafter"/>
</dbReference>
<evidence type="ECO:0000256" key="1">
    <source>
        <dbReference type="ARBA" id="ARBA00004651"/>
    </source>
</evidence>
<evidence type="ECO:0000256" key="6">
    <source>
        <dbReference type="ARBA" id="ARBA00022989"/>
    </source>
</evidence>
<evidence type="ECO:0000313" key="12">
    <source>
        <dbReference type="Proteomes" id="UP000051562"/>
    </source>
</evidence>
<protein>
    <recommendedName>
        <fullName evidence="9">Transport permease protein</fullName>
    </recommendedName>
</protein>
<accession>A0A0Q3I3E8</accession>
<evidence type="ECO:0000256" key="9">
    <source>
        <dbReference type="RuleBase" id="RU361157"/>
    </source>
</evidence>
<dbReference type="EMBL" id="LMAR01000049">
    <property type="protein sequence ID" value="KQK29384.1"/>
    <property type="molecule type" value="Genomic_DNA"/>
</dbReference>
<dbReference type="AlphaFoldDB" id="A0A0Q3I3E8"/>
<sequence length="266" mass="29477">MTLDFGRVIHRNLALIREMVLRDIKGGHAGHGLGSLWVYAQPIVVVGTYMLIFGVVIGSRMTVTASFPGDYTSYILVGLTPWLLMSNALGRATNAFSSNANLVKQVVFPIETLPVATVMACFVIYAPTFALMVSYKFFFGAGLGWAALALPLVLGLHGLLCIGLTLLLSVTTPFLRDIREFVTIYMSVSMYFTPAIYLPDWVPAALRPLLYFNPFSYVVWVYQDTLFFGEIRHGFAWIMFAAMAIGAFLAGLTMFRRVKPYLGNVL</sequence>
<feature type="transmembrane region" description="Helical" evidence="9">
    <location>
        <begin position="36"/>
        <end position="59"/>
    </location>
</feature>
<comment type="subcellular location">
    <subcellularLocation>
        <location evidence="9">Cell inner membrane</location>
        <topology evidence="9">Multi-pass membrane protein</topology>
    </subcellularLocation>
    <subcellularLocation>
        <location evidence="1">Cell membrane</location>
        <topology evidence="1">Multi-pass membrane protein</topology>
    </subcellularLocation>
</comment>
<feature type="transmembrane region" description="Helical" evidence="9">
    <location>
        <begin position="102"/>
        <end position="125"/>
    </location>
</feature>
<gene>
    <name evidence="11" type="ORF">ARD30_17505</name>
</gene>
<dbReference type="GO" id="GO:0005886">
    <property type="term" value="C:plasma membrane"/>
    <property type="evidence" value="ECO:0007669"/>
    <property type="project" value="UniProtKB-SubCell"/>
</dbReference>
<dbReference type="Pfam" id="PF01061">
    <property type="entry name" value="ABC2_membrane"/>
    <property type="match status" value="1"/>
</dbReference>
<name>A0A0Q3I3E8_9HYPH</name>
<keyword evidence="12" id="KW-1185">Reference proteome</keyword>
<keyword evidence="8 9" id="KW-0472">Membrane</keyword>
<dbReference type="Proteomes" id="UP000051562">
    <property type="component" value="Unassembled WGS sequence"/>
</dbReference>
<dbReference type="GO" id="GO:0015774">
    <property type="term" value="P:polysaccharide transport"/>
    <property type="evidence" value="ECO:0007669"/>
    <property type="project" value="UniProtKB-KW"/>
</dbReference>
<keyword evidence="6 9" id="KW-1133">Transmembrane helix</keyword>
<keyword evidence="4 9" id="KW-1003">Cell membrane</keyword>
<dbReference type="GO" id="GO:0140359">
    <property type="term" value="F:ABC-type transporter activity"/>
    <property type="evidence" value="ECO:0007669"/>
    <property type="project" value="InterPro"/>
</dbReference>
<keyword evidence="7" id="KW-0762">Sugar transport</keyword>
<keyword evidence="5 9" id="KW-0812">Transmembrane</keyword>
<comment type="caution">
    <text evidence="11">The sequence shown here is derived from an EMBL/GenBank/DDBJ whole genome shotgun (WGS) entry which is preliminary data.</text>
</comment>
<dbReference type="PANTHER" id="PTHR30413">
    <property type="entry name" value="INNER MEMBRANE TRANSPORT PERMEASE"/>
    <property type="match status" value="1"/>
</dbReference>
<dbReference type="InterPro" id="IPR047817">
    <property type="entry name" value="ABC2_TM_bact-type"/>
</dbReference>
<proteinExistence type="inferred from homology"/>
<feature type="transmembrane region" description="Helical" evidence="9">
    <location>
        <begin position="71"/>
        <end position="90"/>
    </location>
</feature>
<evidence type="ECO:0000259" key="10">
    <source>
        <dbReference type="PROSITE" id="PS51012"/>
    </source>
</evidence>
<evidence type="ECO:0000256" key="7">
    <source>
        <dbReference type="ARBA" id="ARBA00023047"/>
    </source>
</evidence>